<feature type="domain" description="EF-hand" evidence="15">
    <location>
        <begin position="938"/>
        <end position="963"/>
    </location>
</feature>
<evidence type="ECO:0000256" key="6">
    <source>
        <dbReference type="ARBA" id="ARBA00022679"/>
    </source>
</evidence>
<dbReference type="InterPro" id="IPR018247">
    <property type="entry name" value="EF_Hand_1_Ca_BS"/>
</dbReference>
<evidence type="ECO:0000256" key="1">
    <source>
        <dbReference type="ARBA" id="ARBA00004477"/>
    </source>
</evidence>
<dbReference type="Pfam" id="PF03155">
    <property type="entry name" value="Alg6_Alg8"/>
    <property type="match status" value="1"/>
</dbReference>
<evidence type="ECO:0000313" key="17">
    <source>
        <dbReference type="Proteomes" id="UP001178507"/>
    </source>
</evidence>
<evidence type="ECO:0000313" key="16">
    <source>
        <dbReference type="EMBL" id="CAJ1406044.1"/>
    </source>
</evidence>
<dbReference type="AlphaFoldDB" id="A0AA36JJ83"/>
<evidence type="ECO:0000256" key="8">
    <source>
        <dbReference type="ARBA" id="ARBA00022824"/>
    </source>
</evidence>
<proteinExistence type="inferred from homology"/>
<feature type="transmembrane region" description="Helical" evidence="14">
    <location>
        <begin position="758"/>
        <end position="774"/>
    </location>
</feature>
<accession>A0AA36JJ83</accession>
<evidence type="ECO:0000256" key="14">
    <source>
        <dbReference type="SAM" id="Phobius"/>
    </source>
</evidence>
<evidence type="ECO:0000256" key="3">
    <source>
        <dbReference type="ARBA" id="ARBA00008715"/>
    </source>
</evidence>
<feature type="transmembrane region" description="Helical" evidence="14">
    <location>
        <begin position="781"/>
        <end position="798"/>
    </location>
</feature>
<gene>
    <name evidence="16" type="ORF">EVOR1521_LOCUS28107</name>
</gene>
<comment type="subcellular location">
    <subcellularLocation>
        <location evidence="1">Endoplasmic reticulum membrane</location>
        <topology evidence="1">Multi-pass membrane protein</topology>
    </subcellularLocation>
</comment>
<dbReference type="GO" id="GO:0005509">
    <property type="term" value="F:calcium ion binding"/>
    <property type="evidence" value="ECO:0007669"/>
    <property type="project" value="InterPro"/>
</dbReference>
<dbReference type="PANTHER" id="PTHR12413">
    <property type="entry name" value="DOLICHYL GLYCOSYLTRANSFERASE"/>
    <property type="match status" value="1"/>
</dbReference>
<keyword evidence="7 14" id="KW-0812">Transmembrane</keyword>
<evidence type="ECO:0000256" key="4">
    <source>
        <dbReference type="ARBA" id="ARBA00011937"/>
    </source>
</evidence>
<evidence type="ECO:0000259" key="15">
    <source>
        <dbReference type="PROSITE" id="PS50222"/>
    </source>
</evidence>
<feature type="transmembrane region" description="Helical" evidence="14">
    <location>
        <begin position="810"/>
        <end position="830"/>
    </location>
</feature>
<dbReference type="EC" id="2.4.1.267" evidence="4"/>
<keyword evidence="5" id="KW-0328">Glycosyltransferase</keyword>
<feature type="domain" description="EF-hand" evidence="15">
    <location>
        <begin position="297"/>
        <end position="323"/>
    </location>
</feature>
<dbReference type="GO" id="GO:0042281">
    <property type="term" value="F:dolichyl pyrophosphate Man9GlcNAc2 alpha-1,3-glucosyltransferase activity"/>
    <property type="evidence" value="ECO:0007669"/>
    <property type="project" value="UniProtKB-EC"/>
</dbReference>
<protein>
    <recommendedName>
        <fullName evidence="4">dolichyl-P-Glc:Man9GlcNAc2-PP-dolichol alpha-1,3-glucosyltransferase</fullName>
        <ecNumber evidence="4">2.4.1.267</ecNumber>
    </recommendedName>
    <alternativeName>
        <fullName evidence="12">Dol-P-Glc:Man(9)GlcNAc(2)-PP-Dol alpha-1,3-glucosyltransferase</fullName>
    </alternativeName>
</protein>
<feature type="non-terminal residue" evidence="16">
    <location>
        <position position="1"/>
    </location>
</feature>
<dbReference type="InterPro" id="IPR011992">
    <property type="entry name" value="EF-hand-dom_pair"/>
</dbReference>
<keyword evidence="11 14" id="KW-0472">Membrane</keyword>
<dbReference type="Gene3D" id="1.10.238.10">
    <property type="entry name" value="EF-hand"/>
    <property type="match status" value="1"/>
</dbReference>
<dbReference type="PROSITE" id="PS50222">
    <property type="entry name" value="EF_HAND_2"/>
    <property type="match status" value="2"/>
</dbReference>
<evidence type="ECO:0000256" key="7">
    <source>
        <dbReference type="ARBA" id="ARBA00022692"/>
    </source>
</evidence>
<evidence type="ECO:0000256" key="12">
    <source>
        <dbReference type="ARBA" id="ARBA00032921"/>
    </source>
</evidence>
<comment type="pathway">
    <text evidence="2">Protein modification; protein glycosylation.</text>
</comment>
<feature type="compositionally biased region" description="Acidic residues" evidence="13">
    <location>
        <begin position="1"/>
        <end position="11"/>
    </location>
</feature>
<dbReference type="GO" id="GO:0005789">
    <property type="term" value="C:endoplasmic reticulum membrane"/>
    <property type="evidence" value="ECO:0007669"/>
    <property type="project" value="UniProtKB-SubCell"/>
</dbReference>
<feature type="transmembrane region" description="Helical" evidence="14">
    <location>
        <begin position="593"/>
        <end position="616"/>
    </location>
</feature>
<dbReference type="PROSITE" id="PS00018">
    <property type="entry name" value="EF_HAND_1"/>
    <property type="match status" value="1"/>
</dbReference>
<evidence type="ECO:0000256" key="2">
    <source>
        <dbReference type="ARBA" id="ARBA00004922"/>
    </source>
</evidence>
<evidence type="ECO:0000256" key="9">
    <source>
        <dbReference type="ARBA" id="ARBA00022837"/>
    </source>
</evidence>
<reference evidence="16" key="1">
    <citation type="submission" date="2023-08" db="EMBL/GenBank/DDBJ databases">
        <authorList>
            <person name="Chen Y."/>
            <person name="Shah S."/>
            <person name="Dougan E. K."/>
            <person name="Thang M."/>
            <person name="Chan C."/>
        </authorList>
    </citation>
    <scope>NUCLEOTIDE SEQUENCE</scope>
</reference>
<evidence type="ECO:0000256" key="10">
    <source>
        <dbReference type="ARBA" id="ARBA00022989"/>
    </source>
</evidence>
<feature type="region of interest" description="Disordered" evidence="13">
    <location>
        <begin position="1"/>
        <end position="88"/>
    </location>
</feature>
<comment type="caution">
    <text evidence="16">The sequence shown here is derived from an EMBL/GenBank/DDBJ whole genome shotgun (WGS) entry which is preliminary data.</text>
</comment>
<sequence>DEQDDEWDEDCGSCPRNGFEVEDEAEDETGEFYQDDWNEFEGEDDYEEDEWESSYSSSEVDDSLRLWPDPFDQGTEASSAPSPTPSVAAEQVVGTVQWAETSLSVGLKVVCFSRPPDNLEASSEQGEGELQPITSAASPALPERGNLSGDFRSCPASYWARNGDRHLPVISRPASPEFPSLVRSRVPSQSQPALQSLPLVKASHSSEMSPQKPSLAASCPQLPGTKARMRREQEENNFLSRQQQHSGLQSRRQRSMMQRDILRKSQAAEDVEFLGSKGKEGFRTFLLKKFGTIISGWRALDADNSGRLGFVEFCQACRVVGFHGNFKKLWAELDVRGGMVCLADVDPEVSRYLSAFKKALVKKYGDLITAWFQCIDVHRDGQVQVPRPRAVCPTPAQPAQGKPPMFGDYEAQRHWMELTTALPVQQWYEPGLDNDLQYWGLDYPPLTAFHSWLLGMIGRLVDPACFELHSSRGYEGVRCKVFMRLSVVVSDLLVYLPGALLASRSFGRHGPKRLALLWLLPPLLIIDHGHFQYNGVCFGLCLLGASFVARRDVVLASVFFTAALLFKQIALYYAPAFFFGILGLCLQRGAKGAVLGVAKAGATVLGMAGLLLSPWLLGPRPVQAVLQVLHRMFPFARGLYEDKVANFWCSISVVVKIQRLLPAHLVPPLCALCTLLALLPSALCTLRRSAGAGTFGAALFCSSLSFFLFAFQVHEKGVLFPAVACCLLPRRSRDWLLVLHFQMVSLFSMYPLMVKDQLWLAYFGTQLCLLLLVGKGHRALVLLWVLVAGLLHGLHAWVPPPAKYPDLWTLLITGASCGYFLCALLGATVAQLRGAFDESKDESLAFAEWCNCCGLSRLGLDLNPSKLFNMLRSPSSKALTLLDFDPEAWKKHMAGEGPEGPEGPAVASSPKEEKKEKAAAFRQALSRRFGSLLHAWREELDPDGAGRVTFGEFCLVLSRLGLRGEVRSLWTELTKKDETGFLSFRDLDPQTDQMVSELREKLTQEFQNMLLAWIKGLDTRGTGLVSEKQFLRCCQKVGFTGDAKDLFHRLKPDAGRSLMTIQDFDTKAFHALSRGDFRMLSEPAQGYHGKSPLELTFHERNEAGFFYQARRAADAARRKEFAKACRTAQPAFCINTIEDFEDLCIRKHGSLIAAWRQCLDAHANGKPGPQRPRTTP</sequence>
<keyword evidence="10 14" id="KW-1133">Transmembrane helix</keyword>
<dbReference type="PANTHER" id="PTHR12413:SF1">
    <property type="entry name" value="DOLICHYL PYROPHOSPHATE MAN9GLCNAC2 ALPHA-1,3-GLUCOSYLTRANSFERASE"/>
    <property type="match status" value="1"/>
</dbReference>
<dbReference type="InterPro" id="IPR002048">
    <property type="entry name" value="EF_hand_dom"/>
</dbReference>
<feature type="transmembrane region" description="Helical" evidence="14">
    <location>
        <begin position="661"/>
        <end position="683"/>
    </location>
</feature>
<evidence type="ECO:0000256" key="5">
    <source>
        <dbReference type="ARBA" id="ARBA00022676"/>
    </source>
</evidence>
<feature type="compositionally biased region" description="Polar residues" evidence="13">
    <location>
        <begin position="203"/>
        <end position="212"/>
    </location>
</feature>
<evidence type="ECO:0000256" key="13">
    <source>
        <dbReference type="SAM" id="MobiDB-lite"/>
    </source>
</evidence>
<dbReference type="Proteomes" id="UP001178507">
    <property type="component" value="Unassembled WGS sequence"/>
</dbReference>
<organism evidence="16 17">
    <name type="scientific">Effrenium voratum</name>
    <dbReference type="NCBI Taxonomy" id="2562239"/>
    <lineage>
        <taxon>Eukaryota</taxon>
        <taxon>Sar</taxon>
        <taxon>Alveolata</taxon>
        <taxon>Dinophyceae</taxon>
        <taxon>Suessiales</taxon>
        <taxon>Symbiodiniaceae</taxon>
        <taxon>Effrenium</taxon>
    </lineage>
</organism>
<keyword evidence="17" id="KW-1185">Reference proteome</keyword>
<feature type="transmembrane region" description="Helical" evidence="14">
    <location>
        <begin position="553"/>
        <end position="586"/>
    </location>
</feature>
<evidence type="ECO:0000256" key="11">
    <source>
        <dbReference type="ARBA" id="ARBA00023136"/>
    </source>
</evidence>
<feature type="compositionally biased region" description="Low complexity" evidence="13">
    <location>
        <begin position="77"/>
        <end position="88"/>
    </location>
</feature>
<feature type="compositionally biased region" description="Acidic residues" evidence="13">
    <location>
        <begin position="20"/>
        <end position="52"/>
    </location>
</feature>
<keyword evidence="9" id="KW-0106">Calcium</keyword>
<dbReference type="SUPFAM" id="SSF47473">
    <property type="entry name" value="EF-hand"/>
    <property type="match status" value="1"/>
</dbReference>
<keyword evidence="8" id="KW-0256">Endoplasmic reticulum</keyword>
<dbReference type="EMBL" id="CAUJNA010003615">
    <property type="protein sequence ID" value="CAJ1406044.1"/>
    <property type="molecule type" value="Genomic_DNA"/>
</dbReference>
<comment type="similarity">
    <text evidence="3">Belongs to the ALG6/ALG8 glucosyltransferase family.</text>
</comment>
<feature type="region of interest" description="Disordered" evidence="13">
    <location>
        <begin position="892"/>
        <end position="912"/>
    </location>
</feature>
<dbReference type="InterPro" id="IPR004856">
    <property type="entry name" value="Glyco_trans_ALG6/ALG8"/>
</dbReference>
<keyword evidence="6" id="KW-0808">Transferase</keyword>
<feature type="transmembrane region" description="Helical" evidence="14">
    <location>
        <begin position="695"/>
        <end position="714"/>
    </location>
</feature>
<name>A0AA36JJ83_9DINO</name>
<feature type="region of interest" description="Disordered" evidence="13">
    <location>
        <begin position="200"/>
        <end position="221"/>
    </location>
</feature>